<proteinExistence type="predicted"/>
<dbReference type="Proteomes" id="UP000176741">
    <property type="component" value="Unassembled WGS sequence"/>
</dbReference>
<gene>
    <name evidence="1" type="ORF">A2771_00695</name>
</gene>
<evidence type="ECO:0000313" key="1">
    <source>
        <dbReference type="EMBL" id="OGM20283.1"/>
    </source>
</evidence>
<protein>
    <submittedName>
        <fullName evidence="1">Uncharacterized protein</fullName>
    </submittedName>
</protein>
<comment type="caution">
    <text evidence="1">The sequence shown here is derived from an EMBL/GenBank/DDBJ whole genome shotgun (WGS) entry which is preliminary data.</text>
</comment>
<dbReference type="EMBL" id="MGGD01000038">
    <property type="protein sequence ID" value="OGM20283.1"/>
    <property type="molecule type" value="Genomic_DNA"/>
</dbReference>
<evidence type="ECO:0000313" key="2">
    <source>
        <dbReference type="Proteomes" id="UP000176741"/>
    </source>
</evidence>
<reference evidence="1 2" key="1">
    <citation type="journal article" date="2016" name="Nat. Commun.">
        <title>Thousands of microbial genomes shed light on interconnected biogeochemical processes in an aquifer system.</title>
        <authorList>
            <person name="Anantharaman K."/>
            <person name="Brown C.T."/>
            <person name="Hug L.A."/>
            <person name="Sharon I."/>
            <person name="Castelle C.J."/>
            <person name="Probst A.J."/>
            <person name="Thomas B.C."/>
            <person name="Singh A."/>
            <person name="Wilkins M.J."/>
            <person name="Karaoz U."/>
            <person name="Brodie E.L."/>
            <person name="Williams K.H."/>
            <person name="Hubbard S.S."/>
            <person name="Banfield J.F."/>
        </authorList>
    </citation>
    <scope>NUCLEOTIDE SEQUENCE [LARGE SCALE GENOMIC DNA]</scope>
</reference>
<sequence length="71" mass="8216">MTSCKMDTMINNAAIKNVDLKITFSRPRLLKEAEDCVQPLAKPTPRDWAKIINIKVRDNTIWDINKNVFIN</sequence>
<dbReference type="AlphaFoldDB" id="A0A1F7XZ18"/>
<organism evidence="1 2">
    <name type="scientific">Candidatus Woesebacteria bacterium RIFCSPHIGHO2_01_FULL_38_26b</name>
    <dbReference type="NCBI Taxonomy" id="1802491"/>
    <lineage>
        <taxon>Bacteria</taxon>
        <taxon>Candidatus Woeseibacteriota</taxon>
    </lineage>
</organism>
<name>A0A1F7XZ18_9BACT</name>
<accession>A0A1F7XZ18</accession>